<sequence length="375" mass="42980">MNDNDTNLFNEAIAPLHSVSHQYLAFSGHYIDAHKRIQRLLGLSSPPMWKPFSSKLIYEQALTPDFDAFAFKYAGNYFINISDGTNHILHELYNRLLSNPTILPQLGDISKEVAVDNPIKGYFLNAQTMIEEANRRGGMYWPQDEVRRGYATFLTNLALNWIFEHELAHITNGHVDYEIANHGVYRIQENGTVGLQSQHLLDRQTMEMDADGMAFGNCCGVLIRATMNPQIKDRNEFTQMIFGNVYNLLANFYFTLLTLFRLFGDGDFRNMVAGTSTHPEAPHRALMLFKTFETMAELMNRKYNANLDLDQLLKSCIGALRAGDIAYKLITDKNPKEVFVGPHGYNNPIHGALIENWQHHLFHKLKPFAYTELYY</sequence>
<comment type="caution">
    <text evidence="1">The sequence shown here is derived from an EMBL/GenBank/DDBJ whole genome shotgun (WGS) entry which is preliminary data.</text>
</comment>
<protein>
    <submittedName>
        <fullName evidence="1">Uncharacterized protein</fullName>
    </submittedName>
</protein>
<evidence type="ECO:0000313" key="1">
    <source>
        <dbReference type="EMBL" id="MBT1699273.1"/>
    </source>
</evidence>
<dbReference type="RefSeq" id="WP_254167083.1">
    <property type="nucleotide sequence ID" value="NZ_JAHESF010000023.1"/>
</dbReference>
<accession>A0AAP2DMX4</accession>
<gene>
    <name evidence="1" type="ORF">KK083_20415</name>
</gene>
<organism evidence="1 2">
    <name type="scientific">Chryseosolibacter histidini</name>
    <dbReference type="NCBI Taxonomy" id="2782349"/>
    <lineage>
        <taxon>Bacteria</taxon>
        <taxon>Pseudomonadati</taxon>
        <taxon>Bacteroidota</taxon>
        <taxon>Cytophagia</taxon>
        <taxon>Cytophagales</taxon>
        <taxon>Chryseotaleaceae</taxon>
        <taxon>Chryseosolibacter</taxon>
    </lineage>
</organism>
<reference evidence="1 2" key="1">
    <citation type="submission" date="2021-05" db="EMBL/GenBank/DDBJ databases">
        <title>A Polyphasic approach of four new species of the genus Ohtaekwangia: Ohtaekwangia histidinii sp. nov., Ohtaekwangia cretensis sp. nov., Ohtaekwangia indiensis sp. nov., Ohtaekwangia reichenbachii sp. nov. from diverse environment.</title>
        <authorList>
            <person name="Octaviana S."/>
        </authorList>
    </citation>
    <scope>NUCLEOTIDE SEQUENCE [LARGE SCALE GENOMIC DNA]</scope>
    <source>
        <strain evidence="1 2">PWU4</strain>
    </source>
</reference>
<dbReference type="EMBL" id="JAHESF010000023">
    <property type="protein sequence ID" value="MBT1699273.1"/>
    <property type="molecule type" value="Genomic_DNA"/>
</dbReference>
<dbReference type="Proteomes" id="UP001319200">
    <property type="component" value="Unassembled WGS sequence"/>
</dbReference>
<keyword evidence="2" id="KW-1185">Reference proteome</keyword>
<evidence type="ECO:0000313" key="2">
    <source>
        <dbReference type="Proteomes" id="UP001319200"/>
    </source>
</evidence>
<dbReference type="AlphaFoldDB" id="A0AAP2DMX4"/>
<name>A0AAP2DMX4_9BACT</name>
<proteinExistence type="predicted"/>